<evidence type="ECO:0000256" key="1">
    <source>
        <dbReference type="SAM" id="MobiDB-lite"/>
    </source>
</evidence>
<sequence length="81" mass="8943">MQHSGCASCHAADSNTGPRIPPEATQSNTLPEPSTILSLPRHGHLDTPRSTNNPGPFPPRYTAQSQGHLRRRSQQYNWKIS</sequence>
<gene>
    <name evidence="2" type="ORF">E2C01_040706</name>
</gene>
<feature type="compositionally biased region" description="Polar residues" evidence="1">
    <location>
        <begin position="24"/>
        <end position="37"/>
    </location>
</feature>
<accession>A0A5B7FPH4</accession>
<comment type="caution">
    <text evidence="2">The sequence shown here is derived from an EMBL/GenBank/DDBJ whole genome shotgun (WGS) entry which is preliminary data.</text>
</comment>
<keyword evidence="3" id="KW-1185">Reference proteome</keyword>
<dbReference type="AlphaFoldDB" id="A0A5B7FPH4"/>
<proteinExistence type="predicted"/>
<protein>
    <submittedName>
        <fullName evidence="2">Uncharacterized protein</fullName>
    </submittedName>
</protein>
<organism evidence="2 3">
    <name type="scientific">Portunus trituberculatus</name>
    <name type="common">Swimming crab</name>
    <name type="synonym">Neptunus trituberculatus</name>
    <dbReference type="NCBI Taxonomy" id="210409"/>
    <lineage>
        <taxon>Eukaryota</taxon>
        <taxon>Metazoa</taxon>
        <taxon>Ecdysozoa</taxon>
        <taxon>Arthropoda</taxon>
        <taxon>Crustacea</taxon>
        <taxon>Multicrustacea</taxon>
        <taxon>Malacostraca</taxon>
        <taxon>Eumalacostraca</taxon>
        <taxon>Eucarida</taxon>
        <taxon>Decapoda</taxon>
        <taxon>Pleocyemata</taxon>
        <taxon>Brachyura</taxon>
        <taxon>Eubrachyura</taxon>
        <taxon>Portunoidea</taxon>
        <taxon>Portunidae</taxon>
        <taxon>Portuninae</taxon>
        <taxon>Portunus</taxon>
    </lineage>
</organism>
<feature type="region of interest" description="Disordered" evidence="1">
    <location>
        <begin position="1"/>
        <end position="81"/>
    </location>
</feature>
<dbReference type="EMBL" id="VSRR010007474">
    <property type="protein sequence ID" value="MPC46973.1"/>
    <property type="molecule type" value="Genomic_DNA"/>
</dbReference>
<name>A0A5B7FPH4_PORTR</name>
<dbReference type="Proteomes" id="UP000324222">
    <property type="component" value="Unassembled WGS sequence"/>
</dbReference>
<evidence type="ECO:0000313" key="2">
    <source>
        <dbReference type="EMBL" id="MPC46973.1"/>
    </source>
</evidence>
<reference evidence="2 3" key="1">
    <citation type="submission" date="2019-05" db="EMBL/GenBank/DDBJ databases">
        <title>Another draft genome of Portunus trituberculatus and its Hox gene families provides insights of decapod evolution.</title>
        <authorList>
            <person name="Jeong J.-H."/>
            <person name="Song I."/>
            <person name="Kim S."/>
            <person name="Choi T."/>
            <person name="Kim D."/>
            <person name="Ryu S."/>
            <person name="Kim W."/>
        </authorList>
    </citation>
    <scope>NUCLEOTIDE SEQUENCE [LARGE SCALE GENOMIC DNA]</scope>
    <source>
        <tissue evidence="2">Muscle</tissue>
    </source>
</reference>
<evidence type="ECO:0000313" key="3">
    <source>
        <dbReference type="Proteomes" id="UP000324222"/>
    </source>
</evidence>